<dbReference type="Pfam" id="PF13858">
    <property type="entry name" value="DUF4199"/>
    <property type="match status" value="1"/>
</dbReference>
<feature type="transmembrane region" description="Helical" evidence="1">
    <location>
        <begin position="37"/>
        <end position="55"/>
    </location>
</feature>
<evidence type="ECO:0000313" key="2">
    <source>
        <dbReference type="EMBL" id="TKC02483.1"/>
    </source>
</evidence>
<keyword evidence="1" id="KW-0472">Membrane</keyword>
<keyword evidence="3" id="KW-1185">Reference proteome</keyword>
<evidence type="ECO:0000256" key="1">
    <source>
        <dbReference type="SAM" id="Phobius"/>
    </source>
</evidence>
<proteinExistence type="predicted"/>
<feature type="transmembrane region" description="Helical" evidence="1">
    <location>
        <begin position="143"/>
        <end position="168"/>
    </location>
</feature>
<gene>
    <name evidence="2" type="ORF">FA045_04190</name>
</gene>
<dbReference type="RefSeq" id="WP_136874787.1">
    <property type="nucleotide sequence ID" value="NZ_SWBO01000002.1"/>
</dbReference>
<dbReference type="EMBL" id="SWBO01000002">
    <property type="protein sequence ID" value="TKC02483.1"/>
    <property type="molecule type" value="Genomic_DNA"/>
</dbReference>
<accession>A0A4U1CCK8</accession>
<feature type="transmembrane region" description="Helical" evidence="1">
    <location>
        <begin position="75"/>
        <end position="96"/>
    </location>
</feature>
<keyword evidence="1" id="KW-0812">Transmembrane</keyword>
<sequence length="178" mass="20089">MKRNILIFGLLAGLIVSTFMAVSMIKCYQSKDFEGNMVLGFSSMIIAFSTIFIAIKNYRDHYNNGLISFKTAFNIGILITLIASTLYVVTWLVVYYNFLPNFMELMTADSIAKIEANKELSVIEINEQIASLKQMNKLYENPAIVVAFTYIEIFPVGLIITLFSALILKRKDNQLKAG</sequence>
<dbReference type="Proteomes" id="UP000310477">
    <property type="component" value="Unassembled WGS sequence"/>
</dbReference>
<evidence type="ECO:0000313" key="3">
    <source>
        <dbReference type="Proteomes" id="UP000310477"/>
    </source>
</evidence>
<dbReference type="AlphaFoldDB" id="A0A4U1CCK8"/>
<protein>
    <submittedName>
        <fullName evidence="2">DUF4199 domain-containing protein</fullName>
    </submittedName>
</protein>
<reference evidence="2 3" key="1">
    <citation type="submission" date="2019-04" db="EMBL/GenBank/DDBJ databases">
        <title>Pedobacter sp. AR-2-6 sp. nov., isolated from Arctic soil.</title>
        <authorList>
            <person name="Dahal R.H."/>
            <person name="Kim D.-U."/>
        </authorList>
    </citation>
    <scope>NUCLEOTIDE SEQUENCE [LARGE SCALE GENOMIC DNA]</scope>
    <source>
        <strain evidence="2 3">AR-2-6</strain>
    </source>
</reference>
<comment type="caution">
    <text evidence="2">The sequence shown here is derived from an EMBL/GenBank/DDBJ whole genome shotgun (WGS) entry which is preliminary data.</text>
</comment>
<dbReference type="InterPro" id="IPR025250">
    <property type="entry name" value="DUF4199"/>
</dbReference>
<keyword evidence="1" id="KW-1133">Transmembrane helix</keyword>
<dbReference type="OrthoDB" id="6384283at2"/>
<organism evidence="2 3">
    <name type="scientific">Pedobacter cryotolerans</name>
    <dbReference type="NCBI Taxonomy" id="2571270"/>
    <lineage>
        <taxon>Bacteria</taxon>
        <taxon>Pseudomonadati</taxon>
        <taxon>Bacteroidota</taxon>
        <taxon>Sphingobacteriia</taxon>
        <taxon>Sphingobacteriales</taxon>
        <taxon>Sphingobacteriaceae</taxon>
        <taxon>Pedobacter</taxon>
    </lineage>
</organism>
<name>A0A4U1CCK8_9SPHI</name>